<evidence type="ECO:0000259" key="3">
    <source>
        <dbReference type="Pfam" id="PF15962"/>
    </source>
</evidence>
<evidence type="ECO:0000256" key="1">
    <source>
        <dbReference type="SAM" id="MobiDB-lite"/>
    </source>
</evidence>
<keyword evidence="5" id="KW-1185">Reference proteome</keyword>
<reference evidence="4 5" key="1">
    <citation type="journal article" date="2014" name="Genome Announc.">
        <title>Draft Genome Sequence of Streptomyces fradiae ATCC 19609, a Strain Highly Sensitive to Antibiotics.</title>
        <authorList>
            <person name="Bekker O.B."/>
            <person name="Klimina K.M."/>
            <person name="Vatlin A.A."/>
            <person name="Zakharevich N.V."/>
            <person name="Kasianov A.S."/>
            <person name="Danilenko V.N."/>
        </authorList>
    </citation>
    <scope>NUCLEOTIDE SEQUENCE [LARGE SCALE GENOMIC DNA]</scope>
    <source>
        <strain evidence="4 5">ATCC 19609</strain>
    </source>
</reference>
<evidence type="ECO:0000259" key="2">
    <source>
        <dbReference type="Pfam" id="PF13699"/>
    </source>
</evidence>
<evidence type="ECO:0000313" key="4">
    <source>
        <dbReference type="EMBL" id="RKM99221.1"/>
    </source>
</evidence>
<dbReference type="OrthoDB" id="9153660at2"/>
<feature type="domain" description="eCIS core" evidence="2">
    <location>
        <begin position="319"/>
        <end position="390"/>
    </location>
</feature>
<feature type="region of interest" description="Disordered" evidence="1">
    <location>
        <begin position="387"/>
        <end position="407"/>
    </location>
</feature>
<dbReference type="Pfam" id="PF13699">
    <property type="entry name" value="eCIS_core"/>
    <property type="match status" value="1"/>
</dbReference>
<feature type="compositionally biased region" description="Polar residues" evidence="1">
    <location>
        <begin position="475"/>
        <end position="491"/>
    </location>
</feature>
<dbReference type="InterPro" id="IPR025295">
    <property type="entry name" value="eCIS_core_dom"/>
</dbReference>
<feature type="region of interest" description="Disordered" evidence="1">
    <location>
        <begin position="419"/>
        <end position="491"/>
    </location>
</feature>
<feature type="domain" description="DUF4765" evidence="3">
    <location>
        <begin position="498"/>
        <end position="618"/>
    </location>
</feature>
<dbReference type="Proteomes" id="UP000028058">
    <property type="component" value="Unassembled WGS sequence"/>
</dbReference>
<dbReference type="EMBL" id="JNAD02000001">
    <property type="protein sequence ID" value="RKM99221.1"/>
    <property type="molecule type" value="Genomic_DNA"/>
</dbReference>
<comment type="caution">
    <text evidence="4">The sequence shown here is derived from an EMBL/GenBank/DDBJ whole genome shotgun (WGS) entry which is preliminary data.</text>
</comment>
<organism evidence="4 5">
    <name type="scientific">Streptomyces xinghaiensis</name>
    <dbReference type="NCBI Taxonomy" id="1038928"/>
    <lineage>
        <taxon>Bacteria</taxon>
        <taxon>Bacillati</taxon>
        <taxon>Actinomycetota</taxon>
        <taxon>Actinomycetes</taxon>
        <taxon>Kitasatosporales</taxon>
        <taxon>Streptomycetaceae</taxon>
        <taxon>Streptomyces</taxon>
    </lineage>
</organism>
<proteinExistence type="predicted"/>
<name>A0A420VA44_9ACTN</name>
<feature type="compositionally biased region" description="Acidic residues" evidence="1">
    <location>
        <begin position="464"/>
        <end position="473"/>
    </location>
</feature>
<protein>
    <submittedName>
        <fullName evidence="4">DUF4765 family protein</fullName>
    </submittedName>
</protein>
<gene>
    <name evidence="4" type="ORF">SFRA_003260</name>
</gene>
<accession>A0A420VA44</accession>
<evidence type="ECO:0000313" key="5">
    <source>
        <dbReference type="Proteomes" id="UP000028058"/>
    </source>
</evidence>
<sequence length="618" mass="65763">MRRVRRSRPASPFAVVDAPGPERALRDARHERLEVRLDGLRGLVLREQRGDALAVGRQTVRQPLFVGVVDRRDVAAHRLTLPVGEDGKPALAVVVGGGDGGDVHQEAVEQVRDVLLPGPLDPRLRVPQQHLRHLQGQIAVDGVAGAARDGAEHVVGLLGVGRVHRDETVGPAPVLALQAGYAEGHAPEAVLLLRHVRLAHRERVDAELVAEHSGDVADVVVLEVVGGEVDEHALLPLVDHVGGGLRGALLQRDRAVALPQVTPDHAVSGEELEETAGFLHVLRVLESHIGERDPALRQFHPLHHRHRPLHDVLRSAGRPLDEPVRTEMEARLGADFSDVRVHTDAVAQRSTAELGAKAWTSGNDIAIGPDGADPHTLAHELTHVMQQRSGSVDGTTGPGGVRVSDPGDRFEQAAEANAARVMSAPLPDVQRAAEEDTRESPAASGTAVQLARHATGPTERDPESDNYDSDDDNFSTRFESQLPQPTPDSTVASLVEQQSDQHVILWRGTTLSRAEAMEANGSAGGGSANASTTAPDRAASQAQIGYGGQLPEFTARAGIAEGFSYRQALVVVSIAAKYLSRGSSAEDGWTALPSAPLTVLHLVDRTRGQQSGRTANAS</sequence>
<dbReference type="Pfam" id="PF15962">
    <property type="entry name" value="DUF4765"/>
    <property type="match status" value="1"/>
</dbReference>
<dbReference type="InterPro" id="IPR031886">
    <property type="entry name" value="DUF4765"/>
</dbReference>
<dbReference type="AlphaFoldDB" id="A0A420VA44"/>